<name>A0ABQ1P0A6_9ENTE</name>
<protein>
    <recommendedName>
        <fullName evidence="1">NTP pyrophosphohydrolase MazG-like domain-containing protein</fullName>
    </recommendedName>
</protein>
<proteinExistence type="predicted"/>
<dbReference type="EMBL" id="BMKI01000003">
    <property type="protein sequence ID" value="GGC88200.1"/>
    <property type="molecule type" value="Genomic_DNA"/>
</dbReference>
<evidence type="ECO:0000259" key="1">
    <source>
        <dbReference type="Pfam" id="PF03819"/>
    </source>
</evidence>
<dbReference type="Proteomes" id="UP000630615">
    <property type="component" value="Unassembled WGS sequence"/>
</dbReference>
<dbReference type="SUPFAM" id="SSF101386">
    <property type="entry name" value="all-alpha NTP pyrophosphatases"/>
    <property type="match status" value="1"/>
</dbReference>
<evidence type="ECO:0000313" key="2">
    <source>
        <dbReference type="EMBL" id="GGC88200.1"/>
    </source>
</evidence>
<dbReference type="Pfam" id="PF03819">
    <property type="entry name" value="MazG"/>
    <property type="match status" value="1"/>
</dbReference>
<dbReference type="CDD" id="cd11540">
    <property type="entry name" value="NTP-PPase_u3"/>
    <property type="match status" value="1"/>
</dbReference>
<feature type="domain" description="NTP pyrophosphohydrolase MazG-like" evidence="1">
    <location>
        <begin position="26"/>
        <end position="71"/>
    </location>
</feature>
<keyword evidence="3" id="KW-1185">Reference proteome</keyword>
<dbReference type="Gene3D" id="1.10.287.1080">
    <property type="entry name" value="MazG-like"/>
    <property type="match status" value="1"/>
</dbReference>
<gene>
    <name evidence="2" type="ORF">GCM10011573_17260</name>
</gene>
<dbReference type="InterPro" id="IPR004518">
    <property type="entry name" value="MazG-like_dom"/>
</dbReference>
<organism evidence="2 3">
    <name type="scientific">Enterococcus wangshanyuanii</name>
    <dbReference type="NCBI Taxonomy" id="2005703"/>
    <lineage>
        <taxon>Bacteria</taxon>
        <taxon>Bacillati</taxon>
        <taxon>Bacillota</taxon>
        <taxon>Bacilli</taxon>
        <taxon>Lactobacillales</taxon>
        <taxon>Enterococcaceae</taxon>
        <taxon>Enterococcus</taxon>
    </lineage>
</organism>
<accession>A0ABQ1P0A6</accession>
<sequence length="156" mass="17818">MDKLIELVEEWSKNKRLDQADSSKQMLKVTEEVGEVAAAIARNDQDLLRDAIGDTVVTLIILAQQNDMDLYECLTCAYDVIKGRTGKTVDGVFVKSEDLEKKKLSQEKWNKLSPREKLLHAGYSEEQLDQMVKEYPDEDPDELFTDELSYAAENSR</sequence>
<evidence type="ECO:0000313" key="3">
    <source>
        <dbReference type="Proteomes" id="UP000630615"/>
    </source>
</evidence>
<comment type="caution">
    <text evidence="2">The sequence shown here is derived from an EMBL/GenBank/DDBJ whole genome shotgun (WGS) entry which is preliminary data.</text>
</comment>
<reference evidence="3" key="1">
    <citation type="journal article" date="2019" name="Int. J. Syst. Evol. Microbiol.">
        <title>The Global Catalogue of Microorganisms (GCM) 10K type strain sequencing project: providing services to taxonomists for standard genome sequencing and annotation.</title>
        <authorList>
            <consortium name="The Broad Institute Genomics Platform"/>
            <consortium name="The Broad Institute Genome Sequencing Center for Infectious Disease"/>
            <person name="Wu L."/>
            <person name="Ma J."/>
        </authorList>
    </citation>
    <scope>NUCLEOTIDE SEQUENCE [LARGE SCALE GENOMIC DNA]</scope>
    <source>
        <strain evidence="3">CGMCC 1.15942</strain>
    </source>
</reference>